<evidence type="ECO:0000313" key="1">
    <source>
        <dbReference type="EMBL" id="JAD44213.1"/>
    </source>
</evidence>
<reference evidence="1" key="2">
    <citation type="journal article" date="2015" name="Data Brief">
        <title>Shoot transcriptome of the giant reed, Arundo donax.</title>
        <authorList>
            <person name="Barrero R.A."/>
            <person name="Guerrero F.D."/>
            <person name="Moolhuijzen P."/>
            <person name="Goolsby J.A."/>
            <person name="Tidwell J."/>
            <person name="Bellgard S.E."/>
            <person name="Bellgard M.I."/>
        </authorList>
    </citation>
    <scope>NUCLEOTIDE SEQUENCE</scope>
    <source>
        <tissue evidence="1">Shoot tissue taken approximately 20 cm above the soil surface</tissue>
    </source>
</reference>
<proteinExistence type="predicted"/>
<protein>
    <submittedName>
        <fullName evidence="1">Uncharacterized protein</fullName>
    </submittedName>
</protein>
<dbReference type="EMBL" id="GBRH01253682">
    <property type="protein sequence ID" value="JAD44213.1"/>
    <property type="molecule type" value="Transcribed_RNA"/>
</dbReference>
<sequence length="22" mass="2661">MWILLPMAHFSIHVYCVMIVQE</sequence>
<name>A0A0A9A2Q5_ARUDO</name>
<accession>A0A0A9A2Q5</accession>
<organism evidence="1">
    <name type="scientific">Arundo donax</name>
    <name type="common">Giant reed</name>
    <name type="synonym">Donax arundinaceus</name>
    <dbReference type="NCBI Taxonomy" id="35708"/>
    <lineage>
        <taxon>Eukaryota</taxon>
        <taxon>Viridiplantae</taxon>
        <taxon>Streptophyta</taxon>
        <taxon>Embryophyta</taxon>
        <taxon>Tracheophyta</taxon>
        <taxon>Spermatophyta</taxon>
        <taxon>Magnoliopsida</taxon>
        <taxon>Liliopsida</taxon>
        <taxon>Poales</taxon>
        <taxon>Poaceae</taxon>
        <taxon>PACMAD clade</taxon>
        <taxon>Arundinoideae</taxon>
        <taxon>Arundineae</taxon>
        <taxon>Arundo</taxon>
    </lineage>
</organism>
<reference evidence="1" key="1">
    <citation type="submission" date="2014-09" db="EMBL/GenBank/DDBJ databases">
        <authorList>
            <person name="Magalhaes I.L.F."/>
            <person name="Oliveira U."/>
            <person name="Santos F.R."/>
            <person name="Vidigal T.H.D.A."/>
            <person name="Brescovit A.D."/>
            <person name="Santos A.J."/>
        </authorList>
    </citation>
    <scope>NUCLEOTIDE SEQUENCE</scope>
    <source>
        <tissue evidence="1">Shoot tissue taken approximately 20 cm above the soil surface</tissue>
    </source>
</reference>
<dbReference type="AlphaFoldDB" id="A0A0A9A2Q5"/>